<dbReference type="Gene3D" id="3.40.50.2300">
    <property type="match status" value="1"/>
</dbReference>
<dbReference type="GO" id="GO:0030170">
    <property type="term" value="F:pyridoxal phosphate binding"/>
    <property type="evidence" value="ECO:0007669"/>
    <property type="project" value="TreeGrafter"/>
</dbReference>
<name>A0A1C7YWX1_PSESX</name>
<dbReference type="PATRIC" id="fig|317.243.peg.163"/>
<dbReference type="InterPro" id="IPR008286">
    <property type="entry name" value="Prn/Lys/Arg_de-COase_C"/>
</dbReference>
<dbReference type="Pfam" id="PF03711">
    <property type="entry name" value="OKR_DC_1_C"/>
    <property type="match status" value="1"/>
</dbReference>
<dbReference type="InterPro" id="IPR015422">
    <property type="entry name" value="PyrdxlP-dep_Trfase_small"/>
</dbReference>
<evidence type="ECO:0000256" key="4">
    <source>
        <dbReference type="ARBA" id="ARBA00023239"/>
    </source>
</evidence>
<dbReference type="InterPro" id="IPR000310">
    <property type="entry name" value="Orn/Lys/Arg_deCO2ase_major_dom"/>
</dbReference>
<dbReference type="InterPro" id="IPR015421">
    <property type="entry name" value="PyrdxlP-dep_Trfase_major"/>
</dbReference>
<dbReference type="Gene3D" id="3.90.1150.10">
    <property type="entry name" value="Aspartate Aminotransferase, domain 1"/>
    <property type="match status" value="1"/>
</dbReference>
<organism evidence="7 8">
    <name type="scientific">Pseudomonas syringae</name>
    <dbReference type="NCBI Taxonomy" id="317"/>
    <lineage>
        <taxon>Bacteria</taxon>
        <taxon>Pseudomonadati</taxon>
        <taxon>Pseudomonadota</taxon>
        <taxon>Gammaproteobacteria</taxon>
        <taxon>Pseudomonadales</taxon>
        <taxon>Pseudomonadaceae</taxon>
        <taxon>Pseudomonas</taxon>
    </lineage>
</organism>
<keyword evidence="2" id="KW-0210">Decarboxylase</keyword>
<dbReference type="EC" id="4.1.1.19" evidence="7"/>
<dbReference type="Pfam" id="PF01276">
    <property type="entry name" value="OKR_DC_1"/>
    <property type="match status" value="1"/>
</dbReference>
<dbReference type="InterPro" id="IPR011193">
    <property type="entry name" value="Orn/lys/arg_de-COase"/>
</dbReference>
<evidence type="ECO:0000256" key="1">
    <source>
        <dbReference type="ARBA" id="ARBA00010671"/>
    </source>
</evidence>
<gene>
    <name evidence="7" type="ORF">AFK24_24360</name>
</gene>
<dbReference type="SUPFAM" id="SSF53383">
    <property type="entry name" value="PLP-dependent transferases"/>
    <property type="match status" value="1"/>
</dbReference>
<proteinExistence type="inferred from homology"/>
<evidence type="ECO:0000256" key="5">
    <source>
        <dbReference type="PIRSR" id="PIRSR009393-1"/>
    </source>
</evidence>
<dbReference type="Pfam" id="PF03709">
    <property type="entry name" value="OKR_DC_1_N"/>
    <property type="match status" value="1"/>
</dbReference>
<comment type="caution">
    <text evidence="7">The sequence shown here is derived from an EMBL/GenBank/DDBJ whole genome shotgun (WGS) entry which is preliminary data.</text>
</comment>
<keyword evidence="3 5" id="KW-0663">Pyridoxal phosphate</keyword>
<evidence type="ECO:0000256" key="2">
    <source>
        <dbReference type="ARBA" id="ARBA00022793"/>
    </source>
</evidence>
<dbReference type="Proteomes" id="UP000093104">
    <property type="component" value="Unassembled WGS sequence"/>
</dbReference>
<keyword evidence="4 7" id="KW-0456">Lyase</keyword>
<dbReference type="Gene3D" id="3.40.640.10">
    <property type="entry name" value="Type I PLP-dependent aspartate aminotransferase-like (Major domain)"/>
    <property type="match status" value="1"/>
</dbReference>
<evidence type="ECO:0000313" key="8">
    <source>
        <dbReference type="Proteomes" id="UP000093104"/>
    </source>
</evidence>
<dbReference type="InterPro" id="IPR036633">
    <property type="entry name" value="Prn/Lys/Arg_de-COase_C_sf"/>
</dbReference>
<dbReference type="GO" id="GO:0005829">
    <property type="term" value="C:cytosol"/>
    <property type="evidence" value="ECO:0007669"/>
    <property type="project" value="TreeGrafter"/>
</dbReference>
<dbReference type="FunFam" id="3.40.640.10:FF:000008">
    <property type="entry name" value="Lysine decarboxylase, inducible"/>
    <property type="match status" value="1"/>
</dbReference>
<dbReference type="PROSITE" id="PS00703">
    <property type="entry name" value="OKR_DC_1"/>
    <property type="match status" value="1"/>
</dbReference>
<dbReference type="InterPro" id="IPR015424">
    <property type="entry name" value="PyrdxlP-dep_Trfase"/>
</dbReference>
<feature type="modified residue" description="N6-(pyridoxal phosphate)lysine" evidence="5">
    <location>
        <position position="407"/>
    </location>
</feature>
<evidence type="ECO:0000259" key="6">
    <source>
        <dbReference type="PROSITE" id="PS00703"/>
    </source>
</evidence>
<reference evidence="7 8" key="1">
    <citation type="submission" date="2015-07" db="EMBL/GenBank/DDBJ databases">
        <title>Draft genome sequence of a diazotrophic, plant growth-promoting rhizobacterium of the Pseudomonas syringae complex.</title>
        <authorList>
            <person name="Patten C.L."/>
            <person name="Jeong H."/>
        </authorList>
    </citation>
    <scope>NUCLEOTIDE SEQUENCE [LARGE SCALE GENOMIC DNA]</scope>
    <source>
        <strain evidence="7 8">GR12-2</strain>
    </source>
</reference>
<dbReference type="AlphaFoldDB" id="A0A1C7YWX1"/>
<dbReference type="GO" id="GO:0006527">
    <property type="term" value="P:L-arginine catabolic process"/>
    <property type="evidence" value="ECO:0007669"/>
    <property type="project" value="TreeGrafter"/>
</dbReference>
<protein>
    <submittedName>
        <fullName evidence="7">Arginine decarboxylase</fullName>
        <ecNumber evidence="7">4.1.1.19</ecNumber>
    </submittedName>
</protein>
<evidence type="ECO:0000313" key="7">
    <source>
        <dbReference type="EMBL" id="OCR22254.1"/>
    </source>
</evidence>
<dbReference type="GO" id="GO:0008792">
    <property type="term" value="F:arginine decarboxylase activity"/>
    <property type="evidence" value="ECO:0007669"/>
    <property type="project" value="UniProtKB-EC"/>
</dbReference>
<sequence length="788" mass="86216">MSCALRTGSFKMPRKQQARLGMKALLIHEDLTALTAAGRAVREMAEVLEQRQVEVILAQSALDAIAIINADPMVQCVLLDWDLDLDDGHEKAMTVLNAVRARSEALPIFLLADRSSAATVPLEAMQKSDDFIWLLEDTIAFIGGRIVAAIQRYREAVLPPMFSALVKFSQVYEYSWHTPGHTGGTAFLKSTAGRAFFDYFGENLFRSDLSISVGELGSLLDHSGPIGASEVYAARVFGAHRTYHVTNGSSTSNRVILMASVTRDQVTLCDRNCHKSVEHAMTMSGAIPTYLIPSRNHYGLIGPIPPERLSASYISESIANNPLVHNGIDPTPMHAIITNSTYDGLCYNVRRVEELLGESVDRLHFDEAWFGYARFNPMYHERFAMHGEPASHGADRPTVFATQSTHKLLAALSQASMIHIRDGRRPIDHARFNEAFMMHASTSPNYAIIASNDVSAAMMEGPGGKALTDDSIREAVSFRRMLARLNAEFLEKGEWFFNVWQPDTVFDPAQGKDIAFHTASDDLLASEPACWVLKPNAPWHGFGDIEDGYCLLDPIKVSITSPGILAGGGMSGQGIPAQVLTAYLDRQGIVAEKTTDFTILFLFSIGVTKGKWGTLVNALLDFKRDFDNNAPLEVVLPALMAAHGARYRGLGLRDLCETMFASMAHLDTTAAMSRGFSTLPVPDLSPVRAYEQLVRGNVEVVSLEQMAGRTVATGVVPYPPGIPLLMPGENAGPADGPLLGYLKALEAFDHRFPGFTHDTHGVEVEEGLYKVRCLTTPNATPYVTEVTQ</sequence>
<dbReference type="InterPro" id="IPR005308">
    <property type="entry name" value="OKR_de-COase_N"/>
</dbReference>
<dbReference type="Gene3D" id="3.90.100.10">
    <property type="entry name" value="Orn/Lys/Arg decarboxylase, C-terminal domain"/>
    <property type="match status" value="1"/>
</dbReference>
<comment type="similarity">
    <text evidence="1">Belongs to the Orn/Lys/Arg decarboxylase class-I family.</text>
</comment>
<feature type="domain" description="Orn/Lys/Arg decarboxylases family 1 pyridoxal-P attachment site" evidence="6">
    <location>
        <begin position="402"/>
        <end position="416"/>
    </location>
</feature>
<accession>A0A1C7YWX1</accession>
<dbReference type="CDD" id="cd00615">
    <property type="entry name" value="Orn_deC_like"/>
    <property type="match status" value="1"/>
</dbReference>
<evidence type="ECO:0000256" key="3">
    <source>
        <dbReference type="ARBA" id="ARBA00022898"/>
    </source>
</evidence>
<dbReference type="SUPFAM" id="SSF55904">
    <property type="entry name" value="Ornithine decarboxylase C-terminal domain"/>
    <property type="match status" value="1"/>
</dbReference>
<dbReference type="PANTHER" id="PTHR45229:SF3">
    <property type="entry name" value="BIODEGRADATIVE ARGININE DECARBOXYLASE"/>
    <property type="match status" value="1"/>
</dbReference>
<dbReference type="PANTHER" id="PTHR45229">
    <property type="entry name" value="CONSTITUTIVE ORNITHINE DECARBOXYLASE"/>
    <property type="match status" value="1"/>
</dbReference>
<dbReference type="EMBL" id="LGSI01000068">
    <property type="protein sequence ID" value="OCR22254.1"/>
    <property type="molecule type" value="Genomic_DNA"/>
</dbReference>
<dbReference type="PIRSF" id="PIRSF009393">
    <property type="entry name" value="Orn_decarb"/>
    <property type="match status" value="1"/>
</dbReference>